<evidence type="ECO:0000313" key="3">
    <source>
        <dbReference type="Proteomes" id="UP000266673"/>
    </source>
</evidence>
<keyword evidence="1" id="KW-0472">Membrane</keyword>
<evidence type="ECO:0000313" key="2">
    <source>
        <dbReference type="EMBL" id="RIB30615.1"/>
    </source>
</evidence>
<comment type="caution">
    <text evidence="2">The sequence shown here is derived from an EMBL/GenBank/DDBJ whole genome shotgun (WGS) entry which is preliminary data.</text>
</comment>
<dbReference type="EMBL" id="QKWP01000008">
    <property type="protein sequence ID" value="RIB30615.1"/>
    <property type="molecule type" value="Genomic_DNA"/>
</dbReference>
<feature type="transmembrane region" description="Helical" evidence="1">
    <location>
        <begin position="27"/>
        <end position="53"/>
    </location>
</feature>
<keyword evidence="3" id="KW-1185">Reference proteome</keyword>
<gene>
    <name evidence="2" type="ORF">C2G38_2053094</name>
</gene>
<protein>
    <submittedName>
        <fullName evidence="2">Uncharacterized protein</fullName>
    </submittedName>
</protein>
<keyword evidence="1" id="KW-1133">Transmembrane helix</keyword>
<reference evidence="2 3" key="1">
    <citation type="submission" date="2018-06" db="EMBL/GenBank/DDBJ databases">
        <title>Comparative genomics reveals the genomic features of Rhizophagus irregularis, R. cerebriforme, R. diaphanum and Gigaspora rosea, and their symbiotic lifestyle signature.</title>
        <authorList>
            <person name="Morin E."/>
            <person name="San Clemente H."/>
            <person name="Chen E.C.H."/>
            <person name="De La Providencia I."/>
            <person name="Hainaut M."/>
            <person name="Kuo A."/>
            <person name="Kohler A."/>
            <person name="Murat C."/>
            <person name="Tang N."/>
            <person name="Roy S."/>
            <person name="Loubradou J."/>
            <person name="Henrissat B."/>
            <person name="Grigoriev I.V."/>
            <person name="Corradi N."/>
            <person name="Roux C."/>
            <person name="Martin F.M."/>
        </authorList>
    </citation>
    <scope>NUCLEOTIDE SEQUENCE [LARGE SCALE GENOMIC DNA]</scope>
    <source>
        <strain evidence="2 3">DAOM 194757</strain>
    </source>
</reference>
<keyword evidence="1" id="KW-0812">Transmembrane</keyword>
<dbReference type="AlphaFoldDB" id="A0A397W7D5"/>
<dbReference type="Proteomes" id="UP000266673">
    <property type="component" value="Unassembled WGS sequence"/>
</dbReference>
<accession>A0A397W7D5</accession>
<proteinExistence type="predicted"/>
<name>A0A397W7D5_9GLOM</name>
<evidence type="ECO:0000256" key="1">
    <source>
        <dbReference type="SAM" id="Phobius"/>
    </source>
</evidence>
<feature type="transmembrane region" description="Helical" evidence="1">
    <location>
        <begin position="65"/>
        <end position="83"/>
    </location>
</feature>
<sequence>MSIFHLFTWLILDTRRSYKPLCSLFNLFASIFNFIGCFALTVFFHFLAIILFLQRPKFIIQIGLNYQYLYHIIWIFITPFELFTDATF</sequence>
<organism evidence="2 3">
    <name type="scientific">Gigaspora rosea</name>
    <dbReference type="NCBI Taxonomy" id="44941"/>
    <lineage>
        <taxon>Eukaryota</taxon>
        <taxon>Fungi</taxon>
        <taxon>Fungi incertae sedis</taxon>
        <taxon>Mucoromycota</taxon>
        <taxon>Glomeromycotina</taxon>
        <taxon>Glomeromycetes</taxon>
        <taxon>Diversisporales</taxon>
        <taxon>Gigasporaceae</taxon>
        <taxon>Gigaspora</taxon>
    </lineage>
</organism>